<dbReference type="EMBL" id="JBHSSE010000028">
    <property type="protein sequence ID" value="MFC6202792.1"/>
    <property type="molecule type" value="Genomic_DNA"/>
</dbReference>
<evidence type="ECO:0000259" key="1">
    <source>
        <dbReference type="Pfam" id="PF13460"/>
    </source>
</evidence>
<evidence type="ECO:0000313" key="3">
    <source>
        <dbReference type="Proteomes" id="UP001596171"/>
    </source>
</evidence>
<dbReference type="Pfam" id="PF13460">
    <property type="entry name" value="NAD_binding_10"/>
    <property type="match status" value="1"/>
</dbReference>
<reference evidence="3" key="1">
    <citation type="journal article" date="2019" name="Int. J. Syst. Evol. Microbiol.">
        <title>The Global Catalogue of Microorganisms (GCM) 10K type strain sequencing project: providing services to taxonomists for standard genome sequencing and annotation.</title>
        <authorList>
            <consortium name="The Broad Institute Genomics Platform"/>
            <consortium name="The Broad Institute Genome Sequencing Center for Infectious Disease"/>
            <person name="Wu L."/>
            <person name="Ma J."/>
        </authorList>
    </citation>
    <scope>NUCLEOTIDE SEQUENCE [LARGE SCALE GENOMIC DNA]</scope>
    <source>
        <strain evidence="3">CCM 8930</strain>
    </source>
</reference>
<keyword evidence="3" id="KW-1185">Reference proteome</keyword>
<name>A0ABW1SNB7_9LACO</name>
<dbReference type="RefSeq" id="WP_137616085.1">
    <property type="nucleotide sequence ID" value="NZ_BJDI01000006.1"/>
</dbReference>
<dbReference type="Gene3D" id="3.40.50.720">
    <property type="entry name" value="NAD(P)-binding Rossmann-like Domain"/>
    <property type="match status" value="1"/>
</dbReference>
<sequence>MQNILVAGHLSVNQLKTVLAAVKQTPASRLTVYAPASERQLWPETITFIAGELTDQAGLTAALLDQDLVLAQLDSNALIAQTQSLRVAMTATKTTMLVVTMTDSVLSLTQVPVKWYRQRQQRTKLAAIRTVEQLLQTSKLEFTLIAGQTAADTMIYNRALSQSWITAVPARRQLGLNDYLAIDFTPVVAA</sequence>
<proteinExistence type="predicted"/>
<comment type="caution">
    <text evidence="2">The sequence shown here is derived from an EMBL/GenBank/DDBJ whole genome shotgun (WGS) entry which is preliminary data.</text>
</comment>
<organism evidence="2 3">
    <name type="scientific">Lactiplantibacillus nangangensis</name>
    <dbReference type="NCBI Taxonomy" id="2559917"/>
    <lineage>
        <taxon>Bacteria</taxon>
        <taxon>Bacillati</taxon>
        <taxon>Bacillota</taxon>
        <taxon>Bacilli</taxon>
        <taxon>Lactobacillales</taxon>
        <taxon>Lactobacillaceae</taxon>
        <taxon>Lactiplantibacillus</taxon>
    </lineage>
</organism>
<feature type="domain" description="NAD(P)-binding" evidence="1">
    <location>
        <begin position="21"/>
        <end position="146"/>
    </location>
</feature>
<protein>
    <submittedName>
        <fullName evidence="2">NAD(P)H-binding protein</fullName>
    </submittedName>
</protein>
<gene>
    <name evidence="2" type="ORF">ACFP1L_13045</name>
</gene>
<dbReference type="Proteomes" id="UP001596171">
    <property type="component" value="Unassembled WGS sequence"/>
</dbReference>
<accession>A0ABW1SNB7</accession>
<dbReference type="InterPro" id="IPR016040">
    <property type="entry name" value="NAD(P)-bd_dom"/>
</dbReference>
<evidence type="ECO:0000313" key="2">
    <source>
        <dbReference type="EMBL" id="MFC6202792.1"/>
    </source>
</evidence>